<keyword evidence="5" id="KW-0472">Membrane</keyword>
<evidence type="ECO:0000313" key="9">
    <source>
        <dbReference type="Proteomes" id="UP000060699"/>
    </source>
</evidence>
<keyword evidence="2" id="KW-1003">Cell membrane</keyword>
<accession>A0A0U2U6N7</accession>
<dbReference type="AlphaFoldDB" id="A0A0U2U6N7"/>
<keyword evidence="8" id="KW-0067">ATP-binding</keyword>
<evidence type="ECO:0000259" key="6">
    <source>
        <dbReference type="Pfam" id="PF02687"/>
    </source>
</evidence>
<name>A0A0U2U6N7_9BURK</name>
<dbReference type="PANTHER" id="PTHR30572:SF18">
    <property type="entry name" value="ABC-TYPE MACROLIDE FAMILY EXPORT SYSTEM PERMEASE COMPONENT 2"/>
    <property type="match status" value="1"/>
</dbReference>
<dbReference type="InterPro" id="IPR050250">
    <property type="entry name" value="Macrolide_Exporter_MacB"/>
</dbReference>
<dbReference type="Pfam" id="PF12704">
    <property type="entry name" value="MacB_PCD"/>
    <property type="match status" value="1"/>
</dbReference>
<feature type="domain" description="MacB-like periplasmic core" evidence="7">
    <location>
        <begin position="20"/>
        <end position="220"/>
    </location>
</feature>
<gene>
    <name evidence="8" type="ORF">RD2015_3238</name>
</gene>
<dbReference type="KEGG" id="rdp:RD2015_3238"/>
<dbReference type="STRING" id="76731.RD2015_3238"/>
<evidence type="ECO:0000256" key="2">
    <source>
        <dbReference type="ARBA" id="ARBA00022475"/>
    </source>
</evidence>
<dbReference type="GO" id="GO:0005886">
    <property type="term" value="C:plasma membrane"/>
    <property type="evidence" value="ECO:0007669"/>
    <property type="project" value="UniProtKB-SubCell"/>
</dbReference>
<evidence type="ECO:0000259" key="7">
    <source>
        <dbReference type="Pfam" id="PF12704"/>
    </source>
</evidence>
<keyword evidence="9" id="KW-1185">Reference proteome</keyword>
<evidence type="ECO:0000256" key="4">
    <source>
        <dbReference type="ARBA" id="ARBA00022989"/>
    </source>
</evidence>
<dbReference type="PANTHER" id="PTHR30572">
    <property type="entry name" value="MEMBRANE COMPONENT OF TRANSPORTER-RELATED"/>
    <property type="match status" value="1"/>
</dbReference>
<sequence length="436" mass="48389">MLTYYFELGLRSLRAHRGLTALMLLSLAMGVAACMTTLTVFHVLSGDPIPEKSARLFNVQLDAETRQGYQPGGEPTTQLTRMDAEALLRDKRAVRQVMMTGANIAVDPEGSGQPGQTPFFAPARYASSDFFELFDVPFQYGRGWTPADDAGEARVAVISKELNERLFGGADSRGRTLRLRDKDFTVIGVLKHWRPAPHFFDLSQGAYAEAADVYLPLATSFALKLGSTGSRNCWGGSNPDPWALAATCAWLQYWVQLDTERQRRDYFDYLVQYSDLQRQAGRFERPANPRLRPVMEWLSVRKVVPSDFRLQVWLAFGFLVVCLTNTVGLLLAKCLRRSGEIAVRRALGAPRRQIFLQFLVEAGSLGLTGGLLGLGLAWAALWIVRMNPAPYAALARMDWQMLGLTLVLSLVASLLAGLLPAWRACQITPALQLKSQ</sequence>
<dbReference type="GO" id="GO:0022857">
    <property type="term" value="F:transmembrane transporter activity"/>
    <property type="evidence" value="ECO:0007669"/>
    <property type="project" value="TreeGrafter"/>
</dbReference>
<dbReference type="PATRIC" id="fig|76731.3.peg.3318"/>
<dbReference type="EMBL" id="CP013729">
    <property type="protein sequence ID" value="ALV07697.1"/>
    <property type="molecule type" value="Genomic_DNA"/>
</dbReference>
<comment type="subcellular location">
    <subcellularLocation>
        <location evidence="1">Cell membrane</location>
        <topology evidence="1">Multi-pass membrane protein</topology>
    </subcellularLocation>
</comment>
<keyword evidence="3" id="KW-0812">Transmembrane</keyword>
<dbReference type="GO" id="GO:0005524">
    <property type="term" value="F:ATP binding"/>
    <property type="evidence" value="ECO:0007669"/>
    <property type="project" value="UniProtKB-KW"/>
</dbReference>
<dbReference type="InterPro" id="IPR003838">
    <property type="entry name" value="ABC3_permease_C"/>
</dbReference>
<dbReference type="InterPro" id="IPR025857">
    <property type="entry name" value="MacB_PCD"/>
</dbReference>
<evidence type="ECO:0000313" key="8">
    <source>
        <dbReference type="EMBL" id="ALV07697.1"/>
    </source>
</evidence>
<feature type="domain" description="ABC3 transporter permease C-terminal" evidence="6">
    <location>
        <begin position="314"/>
        <end position="429"/>
    </location>
</feature>
<dbReference type="Pfam" id="PF02687">
    <property type="entry name" value="FtsX"/>
    <property type="match status" value="1"/>
</dbReference>
<dbReference type="RefSeq" id="WP_058937496.1">
    <property type="nucleotide sequence ID" value="NZ_CP013729.1"/>
</dbReference>
<evidence type="ECO:0000256" key="5">
    <source>
        <dbReference type="ARBA" id="ARBA00023136"/>
    </source>
</evidence>
<keyword evidence="4" id="KW-1133">Transmembrane helix</keyword>
<dbReference type="OrthoDB" id="8735006at2"/>
<reference evidence="8 9" key="1">
    <citation type="submission" date="2015-12" db="EMBL/GenBank/DDBJ databases">
        <title>Complete genome of Roseateles depolymerans KCTC 42856.</title>
        <authorList>
            <person name="Kim K.M."/>
        </authorList>
    </citation>
    <scope>NUCLEOTIDE SEQUENCE [LARGE SCALE GENOMIC DNA]</scope>
    <source>
        <strain evidence="8 9">KCTC 42856</strain>
    </source>
</reference>
<evidence type="ECO:0000256" key="3">
    <source>
        <dbReference type="ARBA" id="ARBA00022692"/>
    </source>
</evidence>
<dbReference type="Proteomes" id="UP000060699">
    <property type="component" value="Chromosome"/>
</dbReference>
<evidence type="ECO:0000256" key="1">
    <source>
        <dbReference type="ARBA" id="ARBA00004651"/>
    </source>
</evidence>
<keyword evidence="8" id="KW-0547">Nucleotide-binding</keyword>
<organism evidence="8 9">
    <name type="scientific">Roseateles depolymerans</name>
    <dbReference type="NCBI Taxonomy" id="76731"/>
    <lineage>
        <taxon>Bacteria</taxon>
        <taxon>Pseudomonadati</taxon>
        <taxon>Pseudomonadota</taxon>
        <taxon>Betaproteobacteria</taxon>
        <taxon>Burkholderiales</taxon>
        <taxon>Sphaerotilaceae</taxon>
        <taxon>Roseateles</taxon>
    </lineage>
</organism>
<proteinExistence type="predicted"/>
<protein>
    <submittedName>
        <fullName evidence="8">ABC transporter ATP-binding protein</fullName>
    </submittedName>
</protein>